<dbReference type="AlphaFoldDB" id="A0A090QGN1"/>
<evidence type="ECO:0000313" key="2">
    <source>
        <dbReference type="EMBL" id="GAL02071.1"/>
    </source>
</evidence>
<comment type="caution">
    <text evidence="2">The sequence shown here is derived from an EMBL/GenBank/DDBJ whole genome shotgun (WGS) entry which is preliminary data.</text>
</comment>
<keyword evidence="1" id="KW-0732">Signal</keyword>
<dbReference type="Proteomes" id="UP000029227">
    <property type="component" value="Unassembled WGS sequence"/>
</dbReference>
<accession>A0A090QGN1</accession>
<feature type="chain" id="PRO_5001861763" evidence="1">
    <location>
        <begin position="23"/>
        <end position="84"/>
    </location>
</feature>
<organism evidence="2 3">
    <name type="scientific">Photobacterium aphoticum</name>
    <dbReference type="NCBI Taxonomy" id="754436"/>
    <lineage>
        <taxon>Bacteria</taxon>
        <taxon>Pseudomonadati</taxon>
        <taxon>Pseudomonadota</taxon>
        <taxon>Gammaproteobacteria</taxon>
        <taxon>Vibrionales</taxon>
        <taxon>Vibrionaceae</taxon>
        <taxon>Photobacterium</taxon>
    </lineage>
</organism>
<proteinExistence type="predicted"/>
<evidence type="ECO:0000256" key="1">
    <source>
        <dbReference type="SAM" id="SignalP"/>
    </source>
</evidence>
<dbReference type="STRING" id="754436.JCM19237_4964"/>
<sequence length="84" mass="8808">MKWNTSALALAVGALCSSQAFALPQQALDQFGNDVAVSYTVIDNTQDEWRTFRAVIALDNQGATALPATAGLSGSVISAAFQPY</sequence>
<reference evidence="2 3" key="1">
    <citation type="journal article" date="2014" name="Genome Announc.">
        <title>Draft Genome Sequences of Two Vibrionaceae Species, Vibrio ponticus C121 and Photobacterium aphoticum C119, Isolated as Coral Reef Microbiota.</title>
        <authorList>
            <person name="Al-saari N."/>
            <person name="Meirelles P.M."/>
            <person name="Mino S."/>
            <person name="Suda W."/>
            <person name="Oshima K."/>
            <person name="Hattori M."/>
            <person name="Ohkuma M."/>
            <person name="Thompson F.L."/>
            <person name="Gomez-Gil B."/>
            <person name="Sawabe T."/>
            <person name="Sawabe T."/>
        </authorList>
    </citation>
    <scope>NUCLEOTIDE SEQUENCE [LARGE SCALE GENOMIC DNA]</scope>
    <source>
        <strain evidence="2 3">JCM 19237</strain>
    </source>
</reference>
<feature type="signal peptide" evidence="1">
    <location>
        <begin position="1"/>
        <end position="22"/>
    </location>
</feature>
<dbReference type="EMBL" id="BBMN01000001">
    <property type="protein sequence ID" value="GAL02071.1"/>
    <property type="molecule type" value="Genomic_DNA"/>
</dbReference>
<gene>
    <name evidence="2" type="ORF">JCM19237_4964</name>
</gene>
<evidence type="ECO:0000313" key="3">
    <source>
        <dbReference type="Proteomes" id="UP000029227"/>
    </source>
</evidence>
<protein>
    <submittedName>
        <fullName evidence="2">Uncharacterized protein</fullName>
    </submittedName>
</protein>
<name>A0A090QGN1_9GAMM</name>